<keyword evidence="2" id="KW-0813">Transport</keyword>
<feature type="region of interest" description="Disordered" evidence="4">
    <location>
        <begin position="1"/>
        <end position="20"/>
    </location>
</feature>
<reference evidence="6 7" key="1">
    <citation type="journal article" date="2019" name="Int. J. Syst. Evol. Microbiol.">
        <title>The Global Catalogue of Microorganisms (GCM) 10K type strain sequencing project: providing services to taxonomists for standard genome sequencing and annotation.</title>
        <authorList>
            <consortium name="The Broad Institute Genomics Platform"/>
            <consortium name="The Broad Institute Genome Sequencing Center for Infectious Disease"/>
            <person name="Wu L."/>
            <person name="Ma J."/>
        </authorList>
    </citation>
    <scope>NUCLEOTIDE SEQUENCE [LARGE SCALE GENOMIC DNA]</scope>
    <source>
        <strain evidence="6 7">CGMCC 1.12285</strain>
    </source>
</reference>
<dbReference type="Gene3D" id="3.10.105.10">
    <property type="entry name" value="Dipeptide-binding Protein, Domain 3"/>
    <property type="match status" value="1"/>
</dbReference>
<evidence type="ECO:0000256" key="2">
    <source>
        <dbReference type="ARBA" id="ARBA00022448"/>
    </source>
</evidence>
<dbReference type="Pfam" id="PF00496">
    <property type="entry name" value="SBP_bac_5"/>
    <property type="match status" value="1"/>
</dbReference>
<organism evidence="6 7">
    <name type="scientific">Halolamina salina</name>
    <dbReference type="NCBI Taxonomy" id="1220023"/>
    <lineage>
        <taxon>Archaea</taxon>
        <taxon>Methanobacteriati</taxon>
        <taxon>Methanobacteriota</taxon>
        <taxon>Stenosarchaea group</taxon>
        <taxon>Halobacteria</taxon>
        <taxon>Halobacteriales</taxon>
        <taxon>Haloferacaceae</taxon>
    </lineage>
</organism>
<accession>A0ABD6B2Q0</accession>
<dbReference type="InterPro" id="IPR006311">
    <property type="entry name" value="TAT_signal"/>
</dbReference>
<dbReference type="PANTHER" id="PTHR30290:SF9">
    <property type="entry name" value="OLIGOPEPTIDE-BINDING PROTEIN APPA"/>
    <property type="match status" value="1"/>
</dbReference>
<dbReference type="PROSITE" id="PS51257">
    <property type="entry name" value="PROKAR_LIPOPROTEIN"/>
    <property type="match status" value="1"/>
</dbReference>
<gene>
    <name evidence="6" type="ORF">ACFR9S_02615</name>
</gene>
<evidence type="ECO:0000256" key="4">
    <source>
        <dbReference type="SAM" id="MobiDB-lite"/>
    </source>
</evidence>
<feature type="compositionally biased region" description="Polar residues" evidence="4">
    <location>
        <begin position="38"/>
        <end position="48"/>
    </location>
</feature>
<protein>
    <submittedName>
        <fullName evidence="6">ABC transporter substrate-binding protein</fullName>
    </submittedName>
</protein>
<dbReference type="RefSeq" id="WP_379730849.1">
    <property type="nucleotide sequence ID" value="NZ_JBHSWZ010000028.1"/>
</dbReference>
<dbReference type="Gene3D" id="3.40.190.10">
    <property type="entry name" value="Periplasmic binding protein-like II"/>
    <property type="match status" value="1"/>
</dbReference>
<evidence type="ECO:0000256" key="3">
    <source>
        <dbReference type="ARBA" id="ARBA00022729"/>
    </source>
</evidence>
<dbReference type="CDD" id="cd00995">
    <property type="entry name" value="PBP2_NikA_DppA_OppA_like"/>
    <property type="match status" value="1"/>
</dbReference>
<keyword evidence="7" id="KW-1185">Reference proteome</keyword>
<dbReference type="PROSITE" id="PS51318">
    <property type="entry name" value="TAT"/>
    <property type="match status" value="1"/>
</dbReference>
<comment type="similarity">
    <text evidence="1">Belongs to the bacterial solute-binding protein 5 family.</text>
</comment>
<feature type="region of interest" description="Disordered" evidence="4">
    <location>
        <begin position="31"/>
        <end position="76"/>
    </location>
</feature>
<dbReference type="PIRSF" id="PIRSF002741">
    <property type="entry name" value="MppA"/>
    <property type="match status" value="1"/>
</dbReference>
<dbReference type="InterPro" id="IPR000914">
    <property type="entry name" value="SBP_5_dom"/>
</dbReference>
<evidence type="ECO:0000256" key="1">
    <source>
        <dbReference type="ARBA" id="ARBA00005695"/>
    </source>
</evidence>
<sequence length="631" mass="70341">MSDLTKHGDDGHPKMNRRRWLQGLGIAGAAGLAGCTDGGSTDTPTESATEVDPGATDEPTETGTPRQELPERTGPYRRTIANAASTLNPLYNNVDGVGTLIGYTLDMGYTFMPGTEYLPQLYDLSSDNGEVWVAELRDNLMFGGEYERQVTAEDFVYQVQEIHQGGWAGTPDAPNWPSEYNIEQTGELEFQIELPGPNVLYPESYEPLLYPIPKEIMEPYVAEEDAQGLQEDEDLLELTFTGNLGAYQLDEWNRGSEQIFSRNDEYYLREATDVDPLFEEAPYFEGIESQVVQEEASRLGALETGESDVAGLPPNRVSEFQEMESVDVNITPTPFQSLITWNMRDNGWNTGPGNLFRDKSFRQGLACAVSKNQVVEGIYRGFADPAYTFQPEWSTFYPEDDSAIEEFGTGDLYGPEPAQSRIQDAIEDTDYSYDGQGRLLNPEGDQCTITLHHSASSNTNQSLAEFIAQEYEENAGIVVETTATQSSQFLTNYFQQEAPEGETEWNAGPFNRGPRDVTSAESWDMSVIYGYNTYPLNPTVSDVFFLQDGSTNPQGYYPQWDAEGLYQQANNATSREELAEAMEEIFINLNQAQPIGMLTFSADTVGYAADIEGPIEDFFSGWDFPAWYRQG</sequence>
<keyword evidence="3" id="KW-0732">Signal</keyword>
<feature type="compositionally biased region" description="Basic and acidic residues" evidence="4">
    <location>
        <begin position="1"/>
        <end position="13"/>
    </location>
</feature>
<evidence type="ECO:0000313" key="7">
    <source>
        <dbReference type="Proteomes" id="UP001597111"/>
    </source>
</evidence>
<dbReference type="EMBL" id="JBHUDH010000022">
    <property type="protein sequence ID" value="MFD1525197.1"/>
    <property type="molecule type" value="Genomic_DNA"/>
</dbReference>
<dbReference type="AlphaFoldDB" id="A0ABD6B2Q0"/>
<comment type="caution">
    <text evidence="6">The sequence shown here is derived from an EMBL/GenBank/DDBJ whole genome shotgun (WGS) entry which is preliminary data.</text>
</comment>
<evidence type="ECO:0000259" key="5">
    <source>
        <dbReference type="Pfam" id="PF00496"/>
    </source>
</evidence>
<dbReference type="InterPro" id="IPR030678">
    <property type="entry name" value="Peptide/Ni-bd"/>
</dbReference>
<feature type="domain" description="Solute-binding protein family 5" evidence="5">
    <location>
        <begin position="126"/>
        <end position="508"/>
    </location>
</feature>
<name>A0ABD6B2Q0_9EURY</name>
<proteinExistence type="inferred from homology"/>
<evidence type="ECO:0000313" key="6">
    <source>
        <dbReference type="EMBL" id="MFD1525197.1"/>
    </source>
</evidence>
<dbReference type="GO" id="GO:0042597">
    <property type="term" value="C:periplasmic space"/>
    <property type="evidence" value="ECO:0007669"/>
    <property type="project" value="UniProtKB-ARBA"/>
</dbReference>
<dbReference type="SUPFAM" id="SSF53850">
    <property type="entry name" value="Periplasmic binding protein-like II"/>
    <property type="match status" value="1"/>
</dbReference>
<dbReference type="PANTHER" id="PTHR30290">
    <property type="entry name" value="PERIPLASMIC BINDING COMPONENT OF ABC TRANSPORTER"/>
    <property type="match status" value="1"/>
</dbReference>
<dbReference type="InterPro" id="IPR039424">
    <property type="entry name" value="SBP_5"/>
</dbReference>
<dbReference type="Proteomes" id="UP001597111">
    <property type="component" value="Unassembled WGS sequence"/>
</dbReference>